<dbReference type="EMBL" id="QZJF01000021">
    <property type="protein sequence ID" value="RJR26514.1"/>
    <property type="molecule type" value="Genomic_DNA"/>
</dbReference>
<evidence type="ECO:0008006" key="4">
    <source>
        <dbReference type="Google" id="ProtNLM"/>
    </source>
</evidence>
<name>A0A3A4ZB18_UNCKA</name>
<evidence type="ECO:0000313" key="2">
    <source>
        <dbReference type="EMBL" id="RJR26514.1"/>
    </source>
</evidence>
<reference evidence="2 3" key="1">
    <citation type="journal article" date="2017" name="ISME J.">
        <title>Energy and carbon metabolisms in a deep terrestrial subsurface fluid microbial community.</title>
        <authorList>
            <person name="Momper L."/>
            <person name="Jungbluth S.P."/>
            <person name="Lee M.D."/>
            <person name="Amend J.P."/>
        </authorList>
    </citation>
    <scope>NUCLEOTIDE SEQUENCE [LARGE SCALE GENOMIC DNA]</scope>
    <source>
        <strain evidence="2">SURF_46</strain>
    </source>
</reference>
<dbReference type="Proteomes" id="UP000265540">
    <property type="component" value="Unassembled WGS sequence"/>
</dbReference>
<dbReference type="GO" id="GO:0006508">
    <property type="term" value="P:proteolysis"/>
    <property type="evidence" value="ECO:0007669"/>
    <property type="project" value="InterPro"/>
</dbReference>
<organism evidence="2 3">
    <name type="scientific">candidate division WWE3 bacterium</name>
    <dbReference type="NCBI Taxonomy" id="2053526"/>
    <lineage>
        <taxon>Bacteria</taxon>
        <taxon>Katanobacteria</taxon>
    </lineage>
</organism>
<gene>
    <name evidence="2" type="ORF">C4561_05200</name>
</gene>
<protein>
    <recommendedName>
        <fullName evidence="4">Aminopeptidase</fullName>
    </recommendedName>
</protein>
<comment type="caution">
    <text evidence="2">The sequence shown here is derived from an EMBL/GenBank/DDBJ whole genome shotgun (WGS) entry which is preliminary data.</text>
</comment>
<dbReference type="InterPro" id="IPR052170">
    <property type="entry name" value="M29_Exopeptidase"/>
</dbReference>
<keyword evidence="1" id="KW-0479">Metal-binding</keyword>
<proteinExistence type="predicted"/>
<dbReference type="Pfam" id="PF02073">
    <property type="entry name" value="Peptidase_M29"/>
    <property type="match status" value="1"/>
</dbReference>
<dbReference type="GO" id="GO:0004177">
    <property type="term" value="F:aminopeptidase activity"/>
    <property type="evidence" value="ECO:0007669"/>
    <property type="project" value="InterPro"/>
</dbReference>
<dbReference type="InterPro" id="IPR000787">
    <property type="entry name" value="Peptidase_M29"/>
</dbReference>
<dbReference type="PANTHER" id="PTHR34448:SF1">
    <property type="entry name" value="BLL6088 PROTEIN"/>
    <property type="match status" value="1"/>
</dbReference>
<dbReference type="AlphaFoldDB" id="A0A3A4ZB18"/>
<sequence length="348" mass="38672">MNPRLKTGSENAIRLCLSVQPSDRVVIITDDETMEIGQALQSVSQTITQSVMLIKIEDYIKRPAKELPYDFVQNIRNFNPTVSIYAAQGQIGEIQVFRSPLVKFLTQELKCRHAHMIGVTGQLMEDGMNKDYARVFKVTNNVFNKVSNATKLLVKDDYGTDITFILDPTNLKWIQDNGRIGKGEMRNLPAGEVFTSPLSAKGTIIAWELGDWMCKKYGELKTPLKLDILNGLVFSVSPVNRNDSVAAEASEIFSNYITEFENGNRVGELGLGTLIGLTKFVGNLLQDEKFPGVHMALGHPYPEETGANWDSPSHIDVIAKSTTVTVEHTDGTLEVIMRNGVYSTDILK</sequence>
<evidence type="ECO:0000256" key="1">
    <source>
        <dbReference type="ARBA" id="ARBA00022723"/>
    </source>
</evidence>
<accession>A0A3A4ZB18</accession>
<evidence type="ECO:0000313" key="3">
    <source>
        <dbReference type="Proteomes" id="UP000265540"/>
    </source>
</evidence>
<dbReference type="GO" id="GO:0046872">
    <property type="term" value="F:metal ion binding"/>
    <property type="evidence" value="ECO:0007669"/>
    <property type="project" value="UniProtKB-KW"/>
</dbReference>
<dbReference type="SUPFAM" id="SSF144052">
    <property type="entry name" value="Thermophilic metalloprotease-like"/>
    <property type="match status" value="1"/>
</dbReference>
<dbReference type="PANTHER" id="PTHR34448">
    <property type="entry name" value="AMINOPEPTIDASE"/>
    <property type="match status" value="1"/>
</dbReference>